<accession>A0ABY7RVQ8</accession>
<dbReference type="EMBL" id="CP116221">
    <property type="protein sequence ID" value="WCO01068.1"/>
    <property type="molecule type" value="Genomic_DNA"/>
</dbReference>
<protein>
    <submittedName>
        <fullName evidence="1">Uncharacterized protein</fullName>
    </submittedName>
</protein>
<sequence length="41" mass="4598">MGLNPDGSANDETKTVPDLIVKALNKKERVVKLLSYIRNKE</sequence>
<gene>
    <name evidence="1" type="ORF">MUN68_013470</name>
</gene>
<keyword evidence="2" id="KW-1185">Reference proteome</keyword>
<name>A0ABY7RVQ8_9FLAO</name>
<dbReference type="RefSeq" id="WP_272792377.1">
    <property type="nucleotide sequence ID" value="NZ_CP116221.1"/>
</dbReference>
<organism evidence="1 2">
    <name type="scientific">Psychroserpens ponticola</name>
    <dbReference type="NCBI Taxonomy" id="2932268"/>
    <lineage>
        <taxon>Bacteria</taxon>
        <taxon>Pseudomonadati</taxon>
        <taxon>Bacteroidota</taxon>
        <taxon>Flavobacteriia</taxon>
        <taxon>Flavobacteriales</taxon>
        <taxon>Flavobacteriaceae</taxon>
        <taxon>Psychroserpens</taxon>
    </lineage>
</organism>
<evidence type="ECO:0000313" key="2">
    <source>
        <dbReference type="Proteomes" id="UP001202717"/>
    </source>
</evidence>
<evidence type="ECO:0000313" key="1">
    <source>
        <dbReference type="EMBL" id="WCO01068.1"/>
    </source>
</evidence>
<reference evidence="1 2" key="1">
    <citation type="submission" date="2023-01" db="EMBL/GenBank/DDBJ databases">
        <title>Psychroserpens ponticola sp. nov., isolated from seawater.</title>
        <authorList>
            <person name="Kristyanto S."/>
            <person name="Jung J."/>
            <person name="Kim J.M."/>
            <person name="Jeon C.O."/>
        </authorList>
    </citation>
    <scope>NUCLEOTIDE SEQUENCE [LARGE SCALE GENOMIC DNA]</scope>
    <source>
        <strain evidence="1 2">MSW6</strain>
    </source>
</reference>
<dbReference type="Proteomes" id="UP001202717">
    <property type="component" value="Chromosome"/>
</dbReference>
<proteinExistence type="predicted"/>